<feature type="binding site" evidence="9">
    <location>
        <position position="375"/>
    </location>
    <ligand>
        <name>S-adenosyl-L-methionine</name>
        <dbReference type="ChEBI" id="CHEBI:59789"/>
    </ligand>
</feature>
<dbReference type="Gene3D" id="2.40.50.140">
    <property type="entry name" value="Nucleic acid-binding proteins"/>
    <property type="match status" value="1"/>
</dbReference>
<dbReference type="STRING" id="1628148.BI198_05725"/>
<keyword evidence="13" id="KW-1185">Reference proteome</keyword>
<dbReference type="PROSITE" id="PS01230">
    <property type="entry name" value="TRMA_1"/>
    <property type="match status" value="1"/>
</dbReference>
<keyword evidence="3 9" id="KW-0489">Methyltransferase</keyword>
<evidence type="ECO:0000313" key="12">
    <source>
        <dbReference type="EMBL" id="OEY69129.1"/>
    </source>
</evidence>
<dbReference type="SUPFAM" id="SSF53335">
    <property type="entry name" value="S-adenosyl-L-methionine-dependent methyltransferases"/>
    <property type="match status" value="1"/>
</dbReference>
<dbReference type="GO" id="GO:0070475">
    <property type="term" value="P:rRNA base methylation"/>
    <property type="evidence" value="ECO:0007669"/>
    <property type="project" value="TreeGrafter"/>
</dbReference>
<dbReference type="RefSeq" id="WP_070048695.1">
    <property type="nucleotide sequence ID" value="NZ_CBCSDO010000003.1"/>
</dbReference>
<dbReference type="EMBL" id="MKEK01000001">
    <property type="protein sequence ID" value="OEY69129.1"/>
    <property type="molecule type" value="Genomic_DNA"/>
</dbReference>
<dbReference type="Pfam" id="PF05958">
    <property type="entry name" value="tRNA_U5-meth_tr"/>
    <property type="match status" value="2"/>
</dbReference>
<feature type="domain" description="TRAM" evidence="11">
    <location>
        <begin position="11"/>
        <end position="69"/>
    </location>
</feature>
<evidence type="ECO:0000256" key="6">
    <source>
        <dbReference type="ARBA" id="ARBA00023014"/>
    </source>
</evidence>
<feature type="binding site" evidence="9">
    <location>
        <position position="277"/>
    </location>
    <ligand>
        <name>S-adenosyl-L-methionine</name>
        <dbReference type="ChEBI" id="CHEBI:59789"/>
    </ligand>
</feature>
<feature type="active site" evidence="10">
    <location>
        <position position="401"/>
    </location>
</feature>
<dbReference type="Proteomes" id="UP000242258">
    <property type="component" value="Unassembled WGS sequence"/>
</dbReference>
<dbReference type="InterPro" id="IPR010280">
    <property type="entry name" value="U5_MeTrfase_fam"/>
</dbReference>
<dbReference type="NCBIfam" id="TIGR00479">
    <property type="entry name" value="rumA"/>
    <property type="match status" value="1"/>
</dbReference>
<comment type="caution">
    <text evidence="12">The sequence shown here is derived from an EMBL/GenBank/DDBJ whole genome shotgun (WGS) entry which is preliminary data.</text>
</comment>
<dbReference type="SUPFAM" id="SSF50249">
    <property type="entry name" value="Nucleic acid-binding proteins"/>
    <property type="match status" value="1"/>
</dbReference>
<dbReference type="GO" id="GO:0070041">
    <property type="term" value="F:rRNA (uridine-C5-)-methyltransferase activity"/>
    <property type="evidence" value="ECO:0007669"/>
    <property type="project" value="TreeGrafter"/>
</dbReference>
<keyword evidence="1" id="KW-0479">Metal-binding</keyword>
<reference evidence="13" key="1">
    <citation type="submission" date="2016-09" db="EMBL/GenBank/DDBJ databases">
        <authorList>
            <person name="Wan X."/>
            <person name="Hou S."/>
        </authorList>
    </citation>
    <scope>NUCLEOTIDE SEQUENCE [LARGE SCALE GENOMIC DNA]</scope>
    <source>
        <strain evidence="13">KH87</strain>
    </source>
</reference>
<comment type="catalytic activity">
    <reaction evidence="7">
        <text>uridine(1939) in 23S rRNA + S-adenosyl-L-methionine = 5-methyluridine(1939) in 23S rRNA + S-adenosyl-L-homocysteine + H(+)</text>
        <dbReference type="Rhea" id="RHEA:42908"/>
        <dbReference type="Rhea" id="RHEA-COMP:10278"/>
        <dbReference type="Rhea" id="RHEA-COMP:10279"/>
        <dbReference type="ChEBI" id="CHEBI:15378"/>
        <dbReference type="ChEBI" id="CHEBI:57856"/>
        <dbReference type="ChEBI" id="CHEBI:59789"/>
        <dbReference type="ChEBI" id="CHEBI:65315"/>
        <dbReference type="ChEBI" id="CHEBI:74447"/>
        <dbReference type="EC" id="2.1.1.190"/>
    </reaction>
</comment>
<dbReference type="FunFam" id="3.40.50.150:FF:000009">
    <property type="entry name" value="23S rRNA (Uracil(1939)-C(5))-methyltransferase RlmD"/>
    <property type="match status" value="1"/>
</dbReference>
<dbReference type="PANTHER" id="PTHR11061">
    <property type="entry name" value="RNA M5U METHYLTRANSFERASE"/>
    <property type="match status" value="1"/>
</dbReference>
<dbReference type="InterPro" id="IPR002792">
    <property type="entry name" value="TRAM_dom"/>
</dbReference>
<dbReference type="OrthoDB" id="9804590at2"/>
<comment type="function">
    <text evidence="8">Catalyzes the formation of 5-methyl-uridine at position 1939 (m5U1939) in 23S rRNA.</text>
</comment>
<dbReference type="PROSITE" id="PS01231">
    <property type="entry name" value="TRMA_2"/>
    <property type="match status" value="1"/>
</dbReference>
<dbReference type="PROSITE" id="PS50926">
    <property type="entry name" value="TRAM"/>
    <property type="match status" value="1"/>
</dbReference>
<evidence type="ECO:0000256" key="1">
    <source>
        <dbReference type="ARBA" id="ARBA00022485"/>
    </source>
</evidence>
<keyword evidence="1" id="KW-0408">Iron</keyword>
<feature type="binding site" evidence="9">
    <location>
        <position position="306"/>
    </location>
    <ligand>
        <name>S-adenosyl-L-methionine</name>
        <dbReference type="ChEBI" id="CHEBI:59789"/>
    </ligand>
</feature>
<name>A0A1E7Q4P9_9GAMM</name>
<keyword evidence="2" id="KW-0698">rRNA processing</keyword>
<keyword evidence="1" id="KW-0004">4Fe-4S</keyword>
<dbReference type="InterPro" id="IPR030390">
    <property type="entry name" value="MeTrfase_TrmA_AS"/>
</dbReference>
<dbReference type="AlphaFoldDB" id="A0A1E7Q4P9"/>
<evidence type="ECO:0000256" key="9">
    <source>
        <dbReference type="PROSITE-ProRule" id="PRU01024"/>
    </source>
</evidence>
<dbReference type="NCBIfam" id="NF009639">
    <property type="entry name" value="PRK13168.1"/>
    <property type="match status" value="1"/>
</dbReference>
<keyword evidence="4 9" id="KW-0808">Transferase</keyword>
<evidence type="ECO:0000256" key="10">
    <source>
        <dbReference type="PROSITE-ProRule" id="PRU10015"/>
    </source>
</evidence>
<comment type="similarity">
    <text evidence="9">Belongs to the class I-like SAM-binding methyltransferase superfamily. RNA M5U methyltransferase family.</text>
</comment>
<proteinExistence type="inferred from homology"/>
<dbReference type="Gene3D" id="2.40.50.1070">
    <property type="match status" value="1"/>
</dbReference>
<gene>
    <name evidence="12" type="ORF">BI198_05725</name>
</gene>
<evidence type="ECO:0000256" key="2">
    <source>
        <dbReference type="ARBA" id="ARBA00022552"/>
    </source>
</evidence>
<dbReference type="InterPro" id="IPR030391">
    <property type="entry name" value="MeTrfase_TrmA_CS"/>
</dbReference>
<keyword evidence="5 9" id="KW-0949">S-adenosyl-L-methionine</keyword>
<dbReference type="Pfam" id="PF01938">
    <property type="entry name" value="TRAM"/>
    <property type="match status" value="1"/>
</dbReference>
<dbReference type="PROSITE" id="PS51687">
    <property type="entry name" value="SAM_MT_RNA_M5U"/>
    <property type="match status" value="1"/>
</dbReference>
<feature type="active site" description="Nucleophile" evidence="9">
    <location>
        <position position="401"/>
    </location>
</feature>
<dbReference type="Gene3D" id="3.40.50.150">
    <property type="entry name" value="Vaccinia Virus protein VP39"/>
    <property type="match status" value="1"/>
</dbReference>
<evidence type="ECO:0000256" key="3">
    <source>
        <dbReference type="ARBA" id="ARBA00022603"/>
    </source>
</evidence>
<feature type="binding site" evidence="9">
    <location>
        <position position="327"/>
    </location>
    <ligand>
        <name>S-adenosyl-L-methionine</name>
        <dbReference type="ChEBI" id="CHEBI:59789"/>
    </ligand>
</feature>
<evidence type="ECO:0000313" key="13">
    <source>
        <dbReference type="Proteomes" id="UP000242258"/>
    </source>
</evidence>
<evidence type="ECO:0000256" key="7">
    <source>
        <dbReference type="ARBA" id="ARBA00052756"/>
    </source>
</evidence>
<evidence type="ECO:0000259" key="11">
    <source>
        <dbReference type="PROSITE" id="PS50926"/>
    </source>
</evidence>
<dbReference type="InterPro" id="IPR029063">
    <property type="entry name" value="SAM-dependent_MTases_sf"/>
</dbReference>
<protein>
    <submittedName>
        <fullName evidence="12">23S rRNA (Uracil(1939)-C(5))-methyltransferase</fullName>
    </submittedName>
</protein>
<accession>A0A1E7Q4P9</accession>
<sequence>MVSIYKAKTKPSRIGNIINLSIDSTDYEVQGIAKIDNKIAFVTGALAGEKVQAKVLEDKAGFIKASVTSVKQAVPERVNAPCRYAKQCGGCQLQYIAVSDQQRLKQLGIDDLLSHQLGLTDLPWQPMLAADNIAYRRRARIGVWYDKKQRKFSIGFRQANAKQIVNIQHCLVLSPVLAPVFTVLATQLPLLSTNSAVTHVEVIDAAGQAYIIVRHTQPLTLQDKQRLIDAWPTAIWLGEFESGQFSPWQPEHAQYQAEYSLPEQGLRLQFGLDNFIQVNAAVNQEMVSQALQWLAPTATDTILDLYAGIGNFSLALAQQVKAVHAVEGIDKMVQQLLHNAKVNQLSNVTASQADLHLPWPKASWNTAQYNKVLLDPARAGAHGAIEQVVKLKPKTILYVSCNAATLARDSKVLLDSGYRLEKLSGIDMFPHTRHLELMALFSK</sequence>
<keyword evidence="6" id="KW-0411">Iron-sulfur</keyword>
<dbReference type="GO" id="GO:0051539">
    <property type="term" value="F:4 iron, 4 sulfur cluster binding"/>
    <property type="evidence" value="ECO:0007669"/>
    <property type="project" value="UniProtKB-KW"/>
</dbReference>
<dbReference type="PANTHER" id="PTHR11061:SF49">
    <property type="entry name" value="23S RRNA (URACIL(1939)-C(5))-METHYLTRANSFERASE RLMD"/>
    <property type="match status" value="1"/>
</dbReference>
<evidence type="ECO:0000256" key="5">
    <source>
        <dbReference type="ARBA" id="ARBA00022691"/>
    </source>
</evidence>
<evidence type="ECO:0000256" key="4">
    <source>
        <dbReference type="ARBA" id="ARBA00022679"/>
    </source>
</evidence>
<dbReference type="CDD" id="cd02440">
    <property type="entry name" value="AdoMet_MTases"/>
    <property type="match status" value="1"/>
</dbReference>
<evidence type="ECO:0000256" key="8">
    <source>
        <dbReference type="ARBA" id="ARBA00059995"/>
    </source>
</evidence>
<dbReference type="InterPro" id="IPR012340">
    <property type="entry name" value="NA-bd_OB-fold"/>
</dbReference>
<organism evidence="12 13">
    <name type="scientific">Rheinheimera salexigens</name>
    <dbReference type="NCBI Taxonomy" id="1628148"/>
    <lineage>
        <taxon>Bacteria</taxon>
        <taxon>Pseudomonadati</taxon>
        <taxon>Pseudomonadota</taxon>
        <taxon>Gammaproteobacteria</taxon>
        <taxon>Chromatiales</taxon>
        <taxon>Chromatiaceae</taxon>
        <taxon>Rheinheimera</taxon>
    </lineage>
</organism>